<gene>
    <name evidence="1" type="ORF">MARIT_2082</name>
</gene>
<organism evidence="1 2">
    <name type="scientific">Tenacibaculum maritimum NCIMB 2154</name>
    <dbReference type="NCBI Taxonomy" id="1349785"/>
    <lineage>
        <taxon>Bacteria</taxon>
        <taxon>Pseudomonadati</taxon>
        <taxon>Bacteroidota</taxon>
        <taxon>Flavobacteriia</taxon>
        <taxon>Flavobacteriales</taxon>
        <taxon>Flavobacteriaceae</taxon>
        <taxon>Tenacibaculum</taxon>
    </lineage>
</organism>
<evidence type="ECO:0000313" key="1">
    <source>
        <dbReference type="EMBL" id="SFZ83476.1"/>
    </source>
</evidence>
<sequence length="285" mass="32068">MITFDLRDCRSLIHEIERETSPDYKKVDKLGFRLDSIAATVQGKLPHELLNIGKFSSGGPDFQFSRSKKPNSALVKTLVAPTRFMSDAYLAFDLELTLKTGIYAGAYWEKHIDQADAAYYAKDFVNHFMTKQGEMWYDDGGLSHAIKHSPEGQNLIKQISTEFKELMFAYGGDFAKVGLKEKDYRTPSFSWNSSPTLKILVGGTQKLIVNLSAIFYNPKKCNWAALISVEIRDDFGVTEGDLTKASPAAKLGIGGLTDMWVLQHQRGKKPFTSVFNFSFFCYGDY</sequence>
<protein>
    <submittedName>
        <fullName evidence="1">Uncharacterized protein</fullName>
    </submittedName>
</protein>
<evidence type="ECO:0000313" key="2">
    <source>
        <dbReference type="Proteomes" id="UP000231564"/>
    </source>
</evidence>
<name>A0A2H1EAR4_9FLAO</name>
<proteinExistence type="predicted"/>
<keyword evidence="2" id="KW-1185">Reference proteome</keyword>
<dbReference type="GeneID" id="47723566"/>
<dbReference type="AlphaFoldDB" id="A0A2H1EAR4"/>
<reference evidence="1 2" key="1">
    <citation type="submission" date="2016-11" db="EMBL/GenBank/DDBJ databases">
        <authorList>
            <person name="Jaros S."/>
            <person name="Januszkiewicz K."/>
            <person name="Wedrychowicz H."/>
        </authorList>
    </citation>
    <scope>NUCLEOTIDE SEQUENCE [LARGE SCALE GENOMIC DNA]</scope>
    <source>
        <strain evidence="1">NCIMB 2154T</strain>
    </source>
</reference>
<dbReference type="EMBL" id="LT634361">
    <property type="protein sequence ID" value="SFZ83476.1"/>
    <property type="molecule type" value="Genomic_DNA"/>
</dbReference>
<dbReference type="OrthoDB" id="6717961at2"/>
<dbReference type="KEGG" id="tmar:MARIT_2082"/>
<accession>A0A2H1EAR4</accession>
<dbReference type="Proteomes" id="UP000231564">
    <property type="component" value="Chromosome MARIT"/>
</dbReference>
<dbReference type="RefSeq" id="WP_157926247.1">
    <property type="nucleotide sequence ID" value="NZ_CP138495.1"/>
</dbReference>